<accession>X1I9I9</accession>
<evidence type="ECO:0000313" key="1">
    <source>
        <dbReference type="EMBL" id="GAH54248.1"/>
    </source>
</evidence>
<sequence>MKKEAKPLLDEYPFETKDVPLDEILVDEVKTKDGFGASLTKLGHTTDVVLNEVAMLAEGKKYRVIDGRKTVNSL</sequence>
<name>X1I9I9_9ZZZZ</name>
<reference evidence="1" key="1">
    <citation type="journal article" date="2014" name="Front. Microbiol.">
        <title>High frequency of phylogenetically diverse reductive dehalogenase-homologous genes in deep subseafloor sedimentary metagenomes.</title>
        <authorList>
            <person name="Kawai M."/>
            <person name="Futagami T."/>
            <person name="Toyoda A."/>
            <person name="Takaki Y."/>
            <person name="Nishi S."/>
            <person name="Hori S."/>
            <person name="Arai W."/>
            <person name="Tsubouchi T."/>
            <person name="Morono Y."/>
            <person name="Uchiyama I."/>
            <person name="Ito T."/>
            <person name="Fujiyama A."/>
            <person name="Inagaki F."/>
            <person name="Takami H."/>
        </authorList>
    </citation>
    <scope>NUCLEOTIDE SEQUENCE</scope>
    <source>
        <strain evidence="1">Expedition CK06-06</strain>
    </source>
</reference>
<dbReference type="AlphaFoldDB" id="X1I9I9"/>
<comment type="caution">
    <text evidence="1">The sequence shown here is derived from an EMBL/GenBank/DDBJ whole genome shotgun (WGS) entry which is preliminary data.</text>
</comment>
<protein>
    <submittedName>
        <fullName evidence="1">Uncharacterized protein</fullName>
    </submittedName>
</protein>
<organism evidence="1">
    <name type="scientific">marine sediment metagenome</name>
    <dbReference type="NCBI Taxonomy" id="412755"/>
    <lineage>
        <taxon>unclassified sequences</taxon>
        <taxon>metagenomes</taxon>
        <taxon>ecological metagenomes</taxon>
    </lineage>
</organism>
<feature type="non-terminal residue" evidence="1">
    <location>
        <position position="74"/>
    </location>
</feature>
<dbReference type="EMBL" id="BARU01016927">
    <property type="protein sequence ID" value="GAH54248.1"/>
    <property type="molecule type" value="Genomic_DNA"/>
</dbReference>
<gene>
    <name evidence="1" type="ORF">S03H2_28103</name>
</gene>
<proteinExistence type="predicted"/>